<dbReference type="RefSeq" id="XP_013273768.1">
    <property type="nucleotide sequence ID" value="XM_013418314.1"/>
</dbReference>
<evidence type="ECO:0008006" key="3">
    <source>
        <dbReference type="Google" id="ProtNLM"/>
    </source>
</evidence>
<dbReference type="PANTHER" id="PTHR39598">
    <property type="entry name" value="AUSTINOL SYNTHESIS PROTEIN F-RELATED"/>
    <property type="match status" value="1"/>
</dbReference>
<dbReference type="Gene3D" id="3.10.450.50">
    <property type="match status" value="1"/>
</dbReference>
<evidence type="ECO:0000313" key="1">
    <source>
        <dbReference type="EMBL" id="KIX06632.1"/>
    </source>
</evidence>
<organism evidence="1 2">
    <name type="scientific">Rhinocladiella mackenziei CBS 650.93</name>
    <dbReference type="NCBI Taxonomy" id="1442369"/>
    <lineage>
        <taxon>Eukaryota</taxon>
        <taxon>Fungi</taxon>
        <taxon>Dikarya</taxon>
        <taxon>Ascomycota</taxon>
        <taxon>Pezizomycotina</taxon>
        <taxon>Eurotiomycetes</taxon>
        <taxon>Chaetothyriomycetidae</taxon>
        <taxon>Chaetothyriales</taxon>
        <taxon>Herpotrichiellaceae</taxon>
        <taxon>Rhinocladiella</taxon>
    </lineage>
</organism>
<protein>
    <recommendedName>
        <fullName evidence="3">SnoaL-like domain-containing protein</fullName>
    </recommendedName>
</protein>
<proteinExistence type="predicted"/>
<dbReference type="GeneID" id="25292679"/>
<dbReference type="PANTHER" id="PTHR39598:SF1">
    <property type="entry name" value="AUSTINOID BIOSYNTHESIS CLUSTERS PROTEIN F-RELATED"/>
    <property type="match status" value="1"/>
</dbReference>
<accession>A0A0D2FWM3</accession>
<dbReference type="VEuPathDB" id="FungiDB:Z518_04608"/>
<dbReference type="SUPFAM" id="SSF54427">
    <property type="entry name" value="NTF2-like"/>
    <property type="match status" value="1"/>
</dbReference>
<sequence>MASQRHTTAMEFLQSYEDFDISRMLAIRTESCTHGFVTSLGENPINTNAQFAAFYEPIRPHLRRSKFTVKQIIEDDKANEIAVWCTVVIEFVNPAVAAYQGDYAFFLEFDDSQTKVARVREFVDRLGANEYLGQVEVAKSLSVESNTKAANRL</sequence>
<dbReference type="Proteomes" id="UP000053617">
    <property type="component" value="Unassembled WGS sequence"/>
</dbReference>
<keyword evidence="2" id="KW-1185">Reference proteome</keyword>
<dbReference type="InterPro" id="IPR050977">
    <property type="entry name" value="Fungal_Meroterpenoid_Isomerase"/>
</dbReference>
<dbReference type="HOGENOM" id="CLU_108113_4_0_1"/>
<gene>
    <name evidence="1" type="ORF">Z518_04608</name>
</gene>
<dbReference type="OrthoDB" id="3758478at2759"/>
<dbReference type="EMBL" id="KN847477">
    <property type="protein sequence ID" value="KIX06632.1"/>
    <property type="molecule type" value="Genomic_DNA"/>
</dbReference>
<name>A0A0D2FWM3_9EURO</name>
<dbReference type="InterPro" id="IPR032710">
    <property type="entry name" value="NTF2-like_dom_sf"/>
</dbReference>
<dbReference type="AlphaFoldDB" id="A0A0D2FWM3"/>
<dbReference type="STRING" id="1442369.A0A0D2FWM3"/>
<reference evidence="1 2" key="1">
    <citation type="submission" date="2015-01" db="EMBL/GenBank/DDBJ databases">
        <title>The Genome Sequence of Rhinocladiella mackenzie CBS 650.93.</title>
        <authorList>
            <consortium name="The Broad Institute Genomics Platform"/>
            <person name="Cuomo C."/>
            <person name="de Hoog S."/>
            <person name="Gorbushina A."/>
            <person name="Stielow B."/>
            <person name="Teixiera M."/>
            <person name="Abouelleil A."/>
            <person name="Chapman S.B."/>
            <person name="Priest M."/>
            <person name="Young S.K."/>
            <person name="Wortman J."/>
            <person name="Nusbaum C."/>
            <person name="Birren B."/>
        </authorList>
    </citation>
    <scope>NUCLEOTIDE SEQUENCE [LARGE SCALE GENOMIC DNA]</scope>
    <source>
        <strain evidence="1 2">CBS 650.93</strain>
    </source>
</reference>
<evidence type="ECO:0000313" key="2">
    <source>
        <dbReference type="Proteomes" id="UP000053617"/>
    </source>
</evidence>